<proteinExistence type="predicted"/>
<evidence type="ECO:0000313" key="3">
    <source>
        <dbReference type="Proteomes" id="UP001196413"/>
    </source>
</evidence>
<accession>A0AAD5QTT7</accession>
<dbReference type="AlphaFoldDB" id="A0AAD5QTT7"/>
<comment type="caution">
    <text evidence="2">The sequence shown here is derived from an EMBL/GenBank/DDBJ whole genome shotgun (WGS) entry which is preliminary data.</text>
</comment>
<protein>
    <submittedName>
        <fullName evidence="2">Uncharacterized protein</fullName>
    </submittedName>
</protein>
<reference evidence="2" key="1">
    <citation type="submission" date="2021-06" db="EMBL/GenBank/DDBJ databases">
        <title>Parelaphostrongylus tenuis whole genome reference sequence.</title>
        <authorList>
            <person name="Garwood T.J."/>
            <person name="Larsen P.A."/>
            <person name="Fountain-Jones N.M."/>
            <person name="Garbe J.R."/>
            <person name="Macchietto M.G."/>
            <person name="Kania S.A."/>
            <person name="Gerhold R.W."/>
            <person name="Richards J.E."/>
            <person name="Wolf T.M."/>
        </authorList>
    </citation>
    <scope>NUCLEOTIDE SEQUENCE</scope>
    <source>
        <strain evidence="2">MNPRO001-30</strain>
        <tissue evidence="2">Meninges</tissue>
    </source>
</reference>
<feature type="region of interest" description="Disordered" evidence="1">
    <location>
        <begin position="158"/>
        <end position="248"/>
    </location>
</feature>
<dbReference type="EMBL" id="JAHQIW010003504">
    <property type="protein sequence ID" value="KAJ1358886.1"/>
    <property type="molecule type" value="Genomic_DNA"/>
</dbReference>
<organism evidence="2 3">
    <name type="scientific">Parelaphostrongylus tenuis</name>
    <name type="common">Meningeal worm</name>
    <dbReference type="NCBI Taxonomy" id="148309"/>
    <lineage>
        <taxon>Eukaryota</taxon>
        <taxon>Metazoa</taxon>
        <taxon>Ecdysozoa</taxon>
        <taxon>Nematoda</taxon>
        <taxon>Chromadorea</taxon>
        <taxon>Rhabditida</taxon>
        <taxon>Rhabditina</taxon>
        <taxon>Rhabditomorpha</taxon>
        <taxon>Strongyloidea</taxon>
        <taxon>Metastrongylidae</taxon>
        <taxon>Parelaphostrongylus</taxon>
    </lineage>
</organism>
<feature type="compositionally biased region" description="Basic and acidic residues" evidence="1">
    <location>
        <begin position="185"/>
        <end position="194"/>
    </location>
</feature>
<feature type="compositionally biased region" description="Polar residues" evidence="1">
    <location>
        <begin position="220"/>
        <end position="231"/>
    </location>
</feature>
<gene>
    <name evidence="2" type="ORF">KIN20_017442</name>
</gene>
<feature type="compositionally biased region" description="Polar residues" evidence="1">
    <location>
        <begin position="160"/>
        <end position="174"/>
    </location>
</feature>
<evidence type="ECO:0000256" key="1">
    <source>
        <dbReference type="SAM" id="MobiDB-lite"/>
    </source>
</evidence>
<dbReference type="Proteomes" id="UP001196413">
    <property type="component" value="Unassembled WGS sequence"/>
</dbReference>
<name>A0AAD5QTT7_PARTN</name>
<keyword evidence="3" id="KW-1185">Reference proteome</keyword>
<sequence>MKNLIKHQRIITRDLANQSRVSQDPPESSEKTGWLLRAAAAYYCNGCAQDINNGRVELLKKDDSSEESIGDTKRQSDRQAYDDEAQIGYCPHIFTFKDSSWSSGQSACGAVVRGVLRRTRDRWFDLALMSYQASHPSELGLEHCEKVRFASSMEARHCSNDSGRNAAVMNNSISDRYVPPHRRNRDGTAAEEPSRLSPQRNADSYSLVHDGGSRRCAYPSTGSDATRTSATCKRVTPKPRKQEKTVKEAKVNNTSPFHFDLQKKTEDQIVVYGSLIVHKNSEVDIKTDLNSILDKTNPLKKIYDEKQNNEWCDGKIKQHLALPTVTKSGISQPTI</sequence>
<evidence type="ECO:0000313" key="2">
    <source>
        <dbReference type="EMBL" id="KAJ1358886.1"/>
    </source>
</evidence>